<accession>A0A8B6CII7</accession>
<sequence>MHDCGQYFKGNSMFIPTKDIVARLLPHLFGTVTFFIHEQGKRYVAYRNIVPRMNTSQTSIILPAQCVKSSSMDTEFKLKIPMMTLINGQQEYVEVLFNNDKVKIIVRKLTIEVGLNLEVCQINVDGVVHLASMMKFCNGMEAADNESSGLDVNELSKLHLENSGSRRVWSKSCKTLLVWSTKKEVCDTCINSIKINRKRKGTNMNKLVNMKKPKVLGEQNININVSKLPQVDENINKPKVLGEQNININAPELPQVDENKNPDIKLTVEDHNDMANILDQIVERGAPEKFKIIFESQLKNCREGLEVHQRRWDPQIISVCLALYLRSPRGYEDFKKSGLLVLPSKRLLQYYKNSIKQTTCFNEDNLKWMKQEATNKQVSEFGKHGGLIIDEMSIQDDLVIQKTGDSWSLVGMVDMDSTNNNIEIISNGKKKVQLATHALQFVFHGLTGFRWPVAYFGSNTATAHQLCSTYWKCVDVLDEHGFTVDYMMADGASTNRAFTSMLFSSNMREQKFKFYDVFDMNHSMCAIQDIMHVLKRIRNNVESSKLENSTKQGRYLYLNQPIVWDYWLECFHFNNQNGFGIHKKLTEDHFTLTPASKMRNQLALDVLDKNMLFLMKSYQVTLHDPERLSSAILLLEHTSILTDIFCNCNQPIFSLCDSRFQSLNNALKFFNDWEKNITDSVLYMASKNLITHETRDDINSSVTGFISLCELMLGKGNSINPGYFNSDIIENLFGQQRGIRNGLNSNPTLKQYGPSNTAIILGQCSVSNKSNSGKSASFFSASVPCALNTVRNKCNSNKKRPLRL</sequence>
<feature type="domain" description="Transposable element P transposase-like RNase H" evidence="1">
    <location>
        <begin position="360"/>
        <end position="501"/>
    </location>
</feature>
<dbReference type="AlphaFoldDB" id="A0A8B6CII7"/>
<evidence type="ECO:0000313" key="3">
    <source>
        <dbReference type="Proteomes" id="UP000596742"/>
    </source>
</evidence>
<dbReference type="EMBL" id="UYJE01001857">
    <property type="protein sequence ID" value="VDI05748.1"/>
    <property type="molecule type" value="Genomic_DNA"/>
</dbReference>
<proteinExistence type="predicted"/>
<name>A0A8B6CII7_MYTGA</name>
<protein>
    <recommendedName>
        <fullName evidence="1">Transposable element P transposase-like RNase H domain-containing protein</fullName>
    </recommendedName>
</protein>
<dbReference type="InterPro" id="IPR048365">
    <property type="entry name" value="TNP-like_RNaseH_N"/>
</dbReference>
<organism evidence="2 3">
    <name type="scientific">Mytilus galloprovincialis</name>
    <name type="common">Mediterranean mussel</name>
    <dbReference type="NCBI Taxonomy" id="29158"/>
    <lineage>
        <taxon>Eukaryota</taxon>
        <taxon>Metazoa</taxon>
        <taxon>Spiralia</taxon>
        <taxon>Lophotrochozoa</taxon>
        <taxon>Mollusca</taxon>
        <taxon>Bivalvia</taxon>
        <taxon>Autobranchia</taxon>
        <taxon>Pteriomorphia</taxon>
        <taxon>Mytilida</taxon>
        <taxon>Mytiloidea</taxon>
        <taxon>Mytilidae</taxon>
        <taxon>Mytilinae</taxon>
        <taxon>Mytilus</taxon>
    </lineage>
</organism>
<dbReference type="Proteomes" id="UP000596742">
    <property type="component" value="Unassembled WGS sequence"/>
</dbReference>
<dbReference type="Pfam" id="PF21787">
    <property type="entry name" value="TNP-like_RNaseH_N"/>
    <property type="match status" value="1"/>
</dbReference>
<comment type="caution">
    <text evidence="2">The sequence shown here is derived from an EMBL/GenBank/DDBJ whole genome shotgun (WGS) entry which is preliminary data.</text>
</comment>
<evidence type="ECO:0000259" key="1">
    <source>
        <dbReference type="Pfam" id="PF21787"/>
    </source>
</evidence>
<gene>
    <name evidence="2" type="ORF">MGAL_10B000449</name>
</gene>
<dbReference type="OrthoDB" id="6089297at2759"/>
<evidence type="ECO:0000313" key="2">
    <source>
        <dbReference type="EMBL" id="VDI05748.1"/>
    </source>
</evidence>
<reference evidence="2" key="1">
    <citation type="submission" date="2018-11" db="EMBL/GenBank/DDBJ databases">
        <authorList>
            <person name="Alioto T."/>
            <person name="Alioto T."/>
        </authorList>
    </citation>
    <scope>NUCLEOTIDE SEQUENCE</scope>
</reference>
<keyword evidence="3" id="KW-1185">Reference proteome</keyword>